<evidence type="ECO:0000313" key="8">
    <source>
        <dbReference type="Proteomes" id="UP000695022"/>
    </source>
</evidence>
<evidence type="ECO:0000256" key="2">
    <source>
        <dbReference type="ARBA" id="ARBA00007230"/>
    </source>
</evidence>
<dbReference type="InterPro" id="IPR037185">
    <property type="entry name" value="EmrE-like"/>
</dbReference>
<dbReference type="PANTHER" id="PTHR12570:SF92">
    <property type="entry name" value="SPICHTHYIN, ISOFORM B"/>
    <property type="match status" value="1"/>
</dbReference>
<feature type="compositionally biased region" description="Acidic residues" evidence="6">
    <location>
        <begin position="362"/>
        <end position="372"/>
    </location>
</feature>
<dbReference type="SUPFAM" id="SSF103481">
    <property type="entry name" value="Multidrug resistance efflux transporter EmrE"/>
    <property type="match status" value="1"/>
</dbReference>
<evidence type="ECO:0000256" key="4">
    <source>
        <dbReference type="ARBA" id="ARBA00022989"/>
    </source>
</evidence>
<reference evidence="9" key="1">
    <citation type="submission" date="2025-08" db="UniProtKB">
        <authorList>
            <consortium name="RefSeq"/>
        </authorList>
    </citation>
    <scope>IDENTIFICATION</scope>
</reference>
<feature type="transmembrane region" description="Helical" evidence="7">
    <location>
        <begin position="383"/>
        <end position="406"/>
    </location>
</feature>
<organism evidence="8 9">
    <name type="scientific">Priapulus caudatus</name>
    <name type="common">Priapulid worm</name>
    <dbReference type="NCBI Taxonomy" id="37621"/>
    <lineage>
        <taxon>Eukaryota</taxon>
        <taxon>Metazoa</taxon>
        <taxon>Ecdysozoa</taxon>
        <taxon>Scalidophora</taxon>
        <taxon>Priapulida</taxon>
        <taxon>Priapulimorpha</taxon>
        <taxon>Priapulimorphida</taxon>
        <taxon>Priapulidae</taxon>
        <taxon>Priapulus</taxon>
    </lineage>
</organism>
<dbReference type="RefSeq" id="XP_014679623.1">
    <property type="nucleotide sequence ID" value="XM_014824137.1"/>
</dbReference>
<dbReference type="InterPro" id="IPR008521">
    <property type="entry name" value="Mg_trans_NIPA"/>
</dbReference>
<protein>
    <submittedName>
        <fullName evidence="9">Magnesium transporter NIPA2-like</fullName>
    </submittedName>
</protein>
<evidence type="ECO:0000256" key="3">
    <source>
        <dbReference type="ARBA" id="ARBA00022692"/>
    </source>
</evidence>
<keyword evidence="5 7" id="KW-0472">Membrane</keyword>
<comment type="similarity">
    <text evidence="2">Belongs to the NIPA family.</text>
</comment>
<keyword evidence="8" id="KW-1185">Reference proteome</keyword>
<evidence type="ECO:0000256" key="6">
    <source>
        <dbReference type="SAM" id="MobiDB-lite"/>
    </source>
</evidence>
<sequence length="412" mass="44759">SSVFIGSSFIIKKKGLLRVSGTRAGQGGYAYLKEWLWWTGLMTMAFGEAENFVAYAFAPATLVTPLGALSVIVSAVLASRYLNERLNILGKLGCFLCMVGALMIIIHSPKEPAVDTMEELAAKLVDPAFVTYAFVVVVVVLVLIFYYAPRHGSDNILVYIAICSLVGSLSVMACKGVGVALSETFSGGSSSEFANPLTWFFVGAVAVCVTVQMNYLNRALDTFNTSVVSPIYYVFFTTFTIVASALLFQEWRHLAAQDVVGILCGFATIVGAIFLLHAFRDVDLSVANFREVVRALDARKLYEKRKKGHHGSSTAGSRTGNRYEPTARNPPSQPHRARTHSDTSRSSVRGVGRDDAEATVGADDDDDDEDKEEAQRRKTISRVVMVTALLLLTMCVVLVGTTLGMANKIDDM</sequence>
<evidence type="ECO:0000256" key="1">
    <source>
        <dbReference type="ARBA" id="ARBA00004141"/>
    </source>
</evidence>
<keyword evidence="3 7" id="KW-0812">Transmembrane</keyword>
<feature type="transmembrane region" description="Helical" evidence="7">
    <location>
        <begin position="129"/>
        <end position="149"/>
    </location>
</feature>
<feature type="transmembrane region" description="Helical" evidence="7">
    <location>
        <begin position="227"/>
        <end position="248"/>
    </location>
</feature>
<feature type="transmembrane region" description="Helical" evidence="7">
    <location>
        <begin position="193"/>
        <end position="215"/>
    </location>
</feature>
<feature type="transmembrane region" description="Helical" evidence="7">
    <location>
        <begin position="52"/>
        <end position="77"/>
    </location>
</feature>
<feature type="region of interest" description="Disordered" evidence="6">
    <location>
        <begin position="304"/>
        <end position="377"/>
    </location>
</feature>
<feature type="transmembrane region" description="Helical" evidence="7">
    <location>
        <begin position="260"/>
        <end position="279"/>
    </location>
</feature>
<dbReference type="Proteomes" id="UP000695022">
    <property type="component" value="Unplaced"/>
</dbReference>
<accession>A0ABM1F5A2</accession>
<gene>
    <name evidence="9" type="primary">LOC106819517</name>
</gene>
<keyword evidence="4 7" id="KW-1133">Transmembrane helix</keyword>
<comment type="subcellular location">
    <subcellularLocation>
        <location evidence="1">Membrane</location>
        <topology evidence="1">Multi-pass membrane protein</topology>
    </subcellularLocation>
</comment>
<evidence type="ECO:0000256" key="7">
    <source>
        <dbReference type="SAM" id="Phobius"/>
    </source>
</evidence>
<name>A0ABM1F5A2_PRICU</name>
<evidence type="ECO:0000256" key="5">
    <source>
        <dbReference type="ARBA" id="ARBA00023136"/>
    </source>
</evidence>
<feature type="compositionally biased region" description="Polar residues" evidence="6">
    <location>
        <begin position="311"/>
        <end position="320"/>
    </location>
</feature>
<feature type="non-terminal residue" evidence="9">
    <location>
        <position position="1"/>
    </location>
</feature>
<dbReference type="GeneID" id="106819517"/>
<feature type="non-terminal residue" evidence="9">
    <location>
        <position position="412"/>
    </location>
</feature>
<evidence type="ECO:0000313" key="9">
    <source>
        <dbReference type="RefSeq" id="XP_014679623.1"/>
    </source>
</evidence>
<dbReference type="Pfam" id="PF05653">
    <property type="entry name" value="Mg_trans_NIPA"/>
    <property type="match status" value="1"/>
</dbReference>
<feature type="transmembrane region" description="Helical" evidence="7">
    <location>
        <begin position="89"/>
        <end position="109"/>
    </location>
</feature>
<dbReference type="PANTHER" id="PTHR12570">
    <property type="match status" value="1"/>
</dbReference>
<proteinExistence type="inferred from homology"/>
<feature type="transmembrane region" description="Helical" evidence="7">
    <location>
        <begin position="156"/>
        <end position="181"/>
    </location>
</feature>